<dbReference type="Pfam" id="PF14340">
    <property type="entry name" value="DUF4395"/>
    <property type="match status" value="1"/>
</dbReference>
<reference evidence="3 4" key="1">
    <citation type="submission" date="2016-11" db="EMBL/GenBank/DDBJ databases">
        <authorList>
            <person name="Jaros S."/>
            <person name="Januszkiewicz K."/>
            <person name="Wedrychowicz H."/>
        </authorList>
    </citation>
    <scope>NUCLEOTIDE SEQUENCE [LARGE SCALE GENOMIC DNA]</scope>
    <source>
        <strain evidence="3 4">DSM 46144</strain>
    </source>
</reference>
<dbReference type="EMBL" id="FRCS01000012">
    <property type="protein sequence ID" value="SHN45707.1"/>
    <property type="molecule type" value="Genomic_DNA"/>
</dbReference>
<dbReference type="InterPro" id="IPR025508">
    <property type="entry name" value="DUF4395"/>
</dbReference>
<evidence type="ECO:0000313" key="4">
    <source>
        <dbReference type="Proteomes" id="UP000184440"/>
    </source>
</evidence>
<feature type="transmembrane region" description="Helical" evidence="1">
    <location>
        <begin position="16"/>
        <end position="37"/>
    </location>
</feature>
<gene>
    <name evidence="3" type="ORF">SAMN05443668_112218</name>
</gene>
<evidence type="ECO:0000259" key="2">
    <source>
        <dbReference type="Pfam" id="PF14340"/>
    </source>
</evidence>
<evidence type="ECO:0000256" key="1">
    <source>
        <dbReference type="SAM" id="Phobius"/>
    </source>
</evidence>
<name>A0A1M7RHH8_9ACTN</name>
<dbReference type="AlphaFoldDB" id="A0A1M7RHH8"/>
<accession>A0A1M7RHH8</accession>
<feature type="transmembrane region" description="Helical" evidence="1">
    <location>
        <begin position="86"/>
        <end position="106"/>
    </location>
</feature>
<proteinExistence type="predicted"/>
<keyword evidence="1" id="KW-0472">Membrane</keyword>
<dbReference type="OrthoDB" id="345402at2"/>
<sequence>MSKLSPPHVDPRGPRFAAWVTTAVLAVVLVTGSGWLVAAQAVVFALGAFVGLGVAPYGVLYRVLVAPRLAPATEREDAAPVRFAQGVGFVFATVAAVGYLAGAPVVGVVATAGALVAAFLNAAFGLCLGCLAYLRGRLLISRFTRARAA</sequence>
<feature type="domain" description="DUF4395" evidence="2">
    <location>
        <begin position="9"/>
        <end position="134"/>
    </location>
</feature>
<organism evidence="3 4">
    <name type="scientific">Cryptosporangium aurantiacum</name>
    <dbReference type="NCBI Taxonomy" id="134849"/>
    <lineage>
        <taxon>Bacteria</taxon>
        <taxon>Bacillati</taxon>
        <taxon>Actinomycetota</taxon>
        <taxon>Actinomycetes</taxon>
        <taxon>Cryptosporangiales</taxon>
        <taxon>Cryptosporangiaceae</taxon>
        <taxon>Cryptosporangium</taxon>
    </lineage>
</organism>
<feature type="transmembrane region" description="Helical" evidence="1">
    <location>
        <begin position="112"/>
        <end position="134"/>
    </location>
</feature>
<dbReference type="RefSeq" id="WP_073262456.1">
    <property type="nucleotide sequence ID" value="NZ_FRCS01000012.1"/>
</dbReference>
<keyword evidence="1" id="KW-1133">Transmembrane helix</keyword>
<evidence type="ECO:0000313" key="3">
    <source>
        <dbReference type="EMBL" id="SHN45707.1"/>
    </source>
</evidence>
<keyword evidence="1" id="KW-0812">Transmembrane</keyword>
<dbReference type="STRING" id="134849.SAMN05443668_112218"/>
<protein>
    <recommendedName>
        <fullName evidence="2">DUF4395 domain-containing protein</fullName>
    </recommendedName>
</protein>
<keyword evidence="4" id="KW-1185">Reference proteome</keyword>
<feature type="transmembrane region" description="Helical" evidence="1">
    <location>
        <begin position="43"/>
        <end position="65"/>
    </location>
</feature>
<dbReference type="Proteomes" id="UP000184440">
    <property type="component" value="Unassembled WGS sequence"/>
</dbReference>